<dbReference type="InterPro" id="IPR002209">
    <property type="entry name" value="Fibroblast_GF_fam"/>
</dbReference>
<dbReference type="InterPro" id="IPR008996">
    <property type="entry name" value="IL1/FGF"/>
</dbReference>
<feature type="compositionally biased region" description="Low complexity" evidence="3">
    <location>
        <begin position="171"/>
        <end position="207"/>
    </location>
</feature>
<comment type="similarity">
    <text evidence="1 2">Belongs to the heparin-binding growth factors family.</text>
</comment>
<dbReference type="PANTHER" id="PTHR11486">
    <property type="entry name" value="FIBROBLAST GROWTH FACTOR"/>
    <property type="match status" value="1"/>
</dbReference>
<dbReference type="EMBL" id="JAPTSV010000001">
    <property type="protein sequence ID" value="KAJ1531541.1"/>
    <property type="molecule type" value="Genomic_DNA"/>
</dbReference>
<dbReference type="SUPFAM" id="SSF50353">
    <property type="entry name" value="Cytokine"/>
    <property type="match status" value="1"/>
</dbReference>
<feature type="compositionally biased region" description="Low complexity" evidence="3">
    <location>
        <begin position="355"/>
        <end position="371"/>
    </location>
</feature>
<evidence type="ECO:0000256" key="3">
    <source>
        <dbReference type="SAM" id="MobiDB-lite"/>
    </source>
</evidence>
<dbReference type="Gene3D" id="2.80.10.50">
    <property type="match status" value="1"/>
</dbReference>
<feature type="signal peptide" evidence="2">
    <location>
        <begin position="1"/>
        <end position="16"/>
    </location>
</feature>
<feature type="compositionally biased region" description="Low complexity" evidence="3">
    <location>
        <begin position="328"/>
        <end position="339"/>
    </location>
</feature>
<dbReference type="CDD" id="cd23311">
    <property type="entry name" value="beta-trefoil_FGF_Bnl-like"/>
    <property type="match status" value="1"/>
</dbReference>
<keyword evidence="5" id="KW-1185">Reference proteome</keyword>
<gene>
    <name evidence="4" type="ORF">ONE63_000215</name>
</gene>
<organism evidence="4 5">
    <name type="scientific">Megalurothrips usitatus</name>
    <name type="common">bean blossom thrips</name>
    <dbReference type="NCBI Taxonomy" id="439358"/>
    <lineage>
        <taxon>Eukaryota</taxon>
        <taxon>Metazoa</taxon>
        <taxon>Ecdysozoa</taxon>
        <taxon>Arthropoda</taxon>
        <taxon>Hexapoda</taxon>
        <taxon>Insecta</taxon>
        <taxon>Pterygota</taxon>
        <taxon>Neoptera</taxon>
        <taxon>Paraneoptera</taxon>
        <taxon>Thysanoptera</taxon>
        <taxon>Terebrantia</taxon>
        <taxon>Thripoidea</taxon>
        <taxon>Thripidae</taxon>
        <taxon>Megalurothrips</taxon>
    </lineage>
</organism>
<dbReference type="Proteomes" id="UP001075354">
    <property type="component" value="Chromosome 1"/>
</dbReference>
<feature type="chain" id="PRO_5043108326" description="Fibroblast growth factor" evidence="2">
    <location>
        <begin position="17"/>
        <end position="371"/>
    </location>
</feature>
<dbReference type="PROSITE" id="PS00247">
    <property type="entry name" value="HBGF_FGF"/>
    <property type="match status" value="1"/>
</dbReference>
<evidence type="ECO:0000256" key="2">
    <source>
        <dbReference type="RuleBase" id="RU049442"/>
    </source>
</evidence>
<accession>A0AAV7Y4W6</accession>
<comment type="caution">
    <text evidence="4">The sequence shown here is derived from an EMBL/GenBank/DDBJ whole genome shotgun (WGS) entry which is preliminary data.</text>
</comment>
<dbReference type="Pfam" id="PF00167">
    <property type="entry name" value="FGF"/>
    <property type="match status" value="1"/>
</dbReference>
<reference evidence="4" key="1">
    <citation type="submission" date="2022-12" db="EMBL/GenBank/DDBJ databases">
        <title>Chromosome-level genome assembly of the bean flower thrips Megalurothrips usitatus.</title>
        <authorList>
            <person name="Ma L."/>
            <person name="Liu Q."/>
            <person name="Li H."/>
            <person name="Cai W."/>
        </authorList>
    </citation>
    <scope>NUCLEOTIDE SEQUENCE</scope>
    <source>
        <strain evidence="4">Cailab_2022a</strain>
    </source>
</reference>
<dbReference type="AlphaFoldDB" id="A0AAV7Y4W6"/>
<feature type="compositionally biased region" description="Basic residues" evidence="3">
    <location>
        <begin position="139"/>
        <end position="151"/>
    </location>
</feature>
<evidence type="ECO:0000313" key="4">
    <source>
        <dbReference type="EMBL" id="KAJ1531541.1"/>
    </source>
</evidence>
<protein>
    <recommendedName>
        <fullName evidence="2">Fibroblast growth factor</fullName>
        <shortName evidence="2">FGF</shortName>
    </recommendedName>
</protein>
<keyword evidence="2" id="KW-0732">Signal</keyword>
<sequence length="371" mass="38918">MQGIATCLFLCMDACGLLYGSKELTDDCVFNEMLEQHYYNTYSSAKYSNGARSLYLALDRRGASRRVQLRRDAPRGRLAAYTRVLTKPVPGERVADLLGRLRGLGPAAGSGSGAVPHFRHRGHHAACPPHGHPEATPRRPQRCPRPGRHPATRPASREGPRVKPHQRRRPAPAAASVPGAAPRTPTSASPVAAPAAVSGAQPQQQLRPPRRKCEATEDEDLCHKRLQMIAAKKRKSRNEKKQWPHKRVKVAVKKASPTPSAPVPATTTAPTTTSATTTTSSTLAPTAVAPASPPGTATLPPPGALSASEGDPSDEEDHDGEEDDEDSVTMTTEVATTTVSIEEQGASAGGGAGAAGTAEGAGSSSTSSDDP</sequence>
<evidence type="ECO:0000256" key="1">
    <source>
        <dbReference type="ARBA" id="ARBA00007936"/>
    </source>
</evidence>
<feature type="compositionally biased region" description="Acidic residues" evidence="3">
    <location>
        <begin position="311"/>
        <end position="327"/>
    </location>
</feature>
<feature type="region of interest" description="Disordered" evidence="3">
    <location>
        <begin position="107"/>
        <end position="371"/>
    </location>
</feature>
<dbReference type="SMART" id="SM00442">
    <property type="entry name" value="FGF"/>
    <property type="match status" value="1"/>
</dbReference>
<feature type="compositionally biased region" description="Basic residues" evidence="3">
    <location>
        <begin position="231"/>
        <end position="252"/>
    </location>
</feature>
<dbReference type="PRINTS" id="PR00263">
    <property type="entry name" value="HBGFFGF"/>
</dbReference>
<proteinExistence type="inferred from homology"/>
<dbReference type="GO" id="GO:0008083">
    <property type="term" value="F:growth factor activity"/>
    <property type="evidence" value="ECO:0007669"/>
    <property type="project" value="InterPro"/>
</dbReference>
<feature type="compositionally biased region" description="Low complexity" evidence="3">
    <location>
        <begin position="255"/>
        <end position="310"/>
    </location>
</feature>
<name>A0AAV7Y4W6_9NEOP</name>
<evidence type="ECO:0000313" key="5">
    <source>
        <dbReference type="Proteomes" id="UP001075354"/>
    </source>
</evidence>